<keyword evidence="2" id="KW-1185">Reference proteome</keyword>
<dbReference type="EMBL" id="CP009788">
    <property type="protein sequence ID" value="AJE03754.1"/>
    <property type="molecule type" value="Genomic_DNA"/>
</dbReference>
<dbReference type="KEGG" id="gpi:GPICK_10675"/>
<sequence>MSESYSPAMELEGELVVNKDDFAIVSVDDEIRADGLCRKLLSRFYFSLLEAGMTPEEATALANGADYYVRDFVVGYKHRSLFDERRGIVRQFAGNWYIVNTIEPAVEELAGHLAGTRAFYRFLAERGDISPGFDAVIAGECDDLAYYAGRIRSFWEIEGGGYGEWERECTLKDR</sequence>
<dbReference type="STRING" id="345632.GPICK_10675"/>
<dbReference type="Proteomes" id="UP000057609">
    <property type="component" value="Chromosome"/>
</dbReference>
<dbReference type="OrthoDB" id="5395144at2"/>
<dbReference type="HOGENOM" id="CLU_1537911_0_0_7"/>
<evidence type="ECO:0000313" key="1">
    <source>
        <dbReference type="EMBL" id="AJE03754.1"/>
    </source>
</evidence>
<name>A0A0B5BF30_9BACT</name>
<proteinExistence type="predicted"/>
<evidence type="ECO:0000313" key="2">
    <source>
        <dbReference type="Proteomes" id="UP000057609"/>
    </source>
</evidence>
<reference evidence="1 2" key="1">
    <citation type="journal article" date="2015" name="Genome Announc.">
        <title>Complete Genome of Geobacter pickeringii G13T, a Metal-Reducing Isolate from Sedimentary Kaolin Deposits.</title>
        <authorList>
            <person name="Badalamenti J.P."/>
            <person name="Bond D.R."/>
        </authorList>
    </citation>
    <scope>NUCLEOTIDE SEQUENCE [LARGE SCALE GENOMIC DNA]</scope>
    <source>
        <strain evidence="1 2">G13</strain>
    </source>
</reference>
<accession>A0A0B5BF30</accession>
<dbReference type="RefSeq" id="WP_039743032.1">
    <property type="nucleotide sequence ID" value="NZ_CP009788.1"/>
</dbReference>
<dbReference type="AlphaFoldDB" id="A0A0B5BF30"/>
<organism evidence="1 2">
    <name type="scientific">Geobacter pickeringii</name>
    <dbReference type="NCBI Taxonomy" id="345632"/>
    <lineage>
        <taxon>Bacteria</taxon>
        <taxon>Pseudomonadati</taxon>
        <taxon>Thermodesulfobacteriota</taxon>
        <taxon>Desulfuromonadia</taxon>
        <taxon>Geobacterales</taxon>
        <taxon>Geobacteraceae</taxon>
        <taxon>Geobacter</taxon>
    </lineage>
</organism>
<protein>
    <submittedName>
        <fullName evidence="1">Uncharacterized protein</fullName>
    </submittedName>
</protein>
<gene>
    <name evidence="1" type="ORF">GPICK_10675</name>
</gene>